<dbReference type="SUPFAM" id="SSF52833">
    <property type="entry name" value="Thioredoxin-like"/>
    <property type="match status" value="1"/>
</dbReference>
<dbReference type="InterPro" id="IPR050553">
    <property type="entry name" value="Thioredoxin_ResA/DsbE_sf"/>
</dbReference>
<dbReference type="GO" id="GO:0016853">
    <property type="term" value="F:isomerase activity"/>
    <property type="evidence" value="ECO:0007669"/>
    <property type="project" value="UniProtKB-KW"/>
</dbReference>
<proteinExistence type="predicted"/>
<feature type="domain" description="Thioredoxin" evidence="1">
    <location>
        <begin position="15"/>
        <end position="155"/>
    </location>
</feature>
<dbReference type="PROSITE" id="PS51352">
    <property type="entry name" value="THIOREDOXIN_2"/>
    <property type="match status" value="1"/>
</dbReference>
<dbReference type="InterPro" id="IPR013740">
    <property type="entry name" value="Redoxin"/>
</dbReference>
<dbReference type="InterPro" id="IPR013766">
    <property type="entry name" value="Thioredoxin_domain"/>
</dbReference>
<keyword evidence="3" id="KW-1185">Reference proteome</keyword>
<dbReference type="RefSeq" id="WP_170124098.1">
    <property type="nucleotide sequence ID" value="NZ_CAWNXA010000012.1"/>
</dbReference>
<evidence type="ECO:0000259" key="1">
    <source>
        <dbReference type="PROSITE" id="PS51352"/>
    </source>
</evidence>
<accession>A0A318E3H5</accession>
<dbReference type="PANTHER" id="PTHR42852:SF18">
    <property type="entry name" value="CHROMOSOME UNDETERMINED SCAFFOLD_47, WHOLE GENOME SHOTGUN SEQUENCE"/>
    <property type="match status" value="1"/>
</dbReference>
<sequence>MALALLCAVPPAMALQPGDAPPALSAPRLDGSELALATRRGQVVYVDFWASWCAPCLQAMPALDALQDRYGAEGFTVIGVNVDTERAAAVKMLERVAVDFDIVLDPQGVWPQAFALPAMPSGYLLDREGVVRFVKTGYRTKDLPLIEAAVQRELKRQPGG</sequence>
<dbReference type="Pfam" id="PF08534">
    <property type="entry name" value="Redoxin"/>
    <property type="match status" value="1"/>
</dbReference>
<protein>
    <submittedName>
        <fullName evidence="2">Thiol-disulfide isomerase/thioredoxin</fullName>
    </submittedName>
</protein>
<dbReference type="Proteomes" id="UP000248330">
    <property type="component" value="Unassembled WGS sequence"/>
</dbReference>
<comment type="caution">
    <text evidence="2">The sequence shown here is derived from an EMBL/GenBank/DDBJ whole genome shotgun (WGS) entry which is preliminary data.</text>
</comment>
<reference evidence="2 3" key="1">
    <citation type="submission" date="2018-04" db="EMBL/GenBank/DDBJ databases">
        <title>Genomic Encyclopedia of Type Strains, Phase IV (KMG-IV): sequencing the most valuable type-strain genomes for metagenomic binning, comparative biology and taxonomic classification.</title>
        <authorList>
            <person name="Goeker M."/>
        </authorList>
    </citation>
    <scope>NUCLEOTIDE SEQUENCE [LARGE SCALE GENOMIC DNA]</scope>
    <source>
        <strain evidence="2 3">DSM 104150</strain>
    </source>
</reference>
<dbReference type="GO" id="GO:0016491">
    <property type="term" value="F:oxidoreductase activity"/>
    <property type="evidence" value="ECO:0007669"/>
    <property type="project" value="InterPro"/>
</dbReference>
<dbReference type="Gene3D" id="3.40.30.10">
    <property type="entry name" value="Glutaredoxin"/>
    <property type="match status" value="1"/>
</dbReference>
<dbReference type="EMBL" id="QICN01000012">
    <property type="protein sequence ID" value="PXV64660.1"/>
    <property type="molecule type" value="Genomic_DNA"/>
</dbReference>
<dbReference type="PANTHER" id="PTHR42852">
    <property type="entry name" value="THIOL:DISULFIDE INTERCHANGE PROTEIN DSBE"/>
    <property type="match status" value="1"/>
</dbReference>
<gene>
    <name evidence="2" type="ORF">C8D93_112110</name>
</gene>
<dbReference type="AlphaFoldDB" id="A0A318E3H5"/>
<keyword evidence="2" id="KW-0413">Isomerase</keyword>
<evidence type="ECO:0000313" key="3">
    <source>
        <dbReference type="Proteomes" id="UP000248330"/>
    </source>
</evidence>
<name>A0A318E3H5_9GAMM</name>
<dbReference type="CDD" id="cd02966">
    <property type="entry name" value="TlpA_like_family"/>
    <property type="match status" value="1"/>
</dbReference>
<dbReference type="InterPro" id="IPR036249">
    <property type="entry name" value="Thioredoxin-like_sf"/>
</dbReference>
<organism evidence="2 3">
    <name type="scientific">Sinimarinibacterium flocculans</name>
    <dbReference type="NCBI Taxonomy" id="985250"/>
    <lineage>
        <taxon>Bacteria</taxon>
        <taxon>Pseudomonadati</taxon>
        <taxon>Pseudomonadota</taxon>
        <taxon>Gammaproteobacteria</taxon>
        <taxon>Nevskiales</taxon>
        <taxon>Nevskiaceae</taxon>
        <taxon>Sinimarinibacterium</taxon>
    </lineage>
</organism>
<evidence type="ECO:0000313" key="2">
    <source>
        <dbReference type="EMBL" id="PXV64660.1"/>
    </source>
</evidence>